<organism evidence="1 2">
    <name type="scientific">Marinobacter orientalis</name>
    <dbReference type="NCBI Taxonomy" id="1928859"/>
    <lineage>
        <taxon>Bacteria</taxon>
        <taxon>Pseudomonadati</taxon>
        <taxon>Pseudomonadota</taxon>
        <taxon>Gammaproteobacteria</taxon>
        <taxon>Pseudomonadales</taxon>
        <taxon>Marinobacteraceae</taxon>
        <taxon>Marinobacter</taxon>
    </lineage>
</organism>
<gene>
    <name evidence="1" type="ORF">HIU99_05035</name>
</gene>
<name>A0A7Y0NKP3_9GAMM</name>
<evidence type="ECO:0000313" key="2">
    <source>
        <dbReference type="Proteomes" id="UP000567186"/>
    </source>
</evidence>
<dbReference type="RefSeq" id="WP_135954306.1">
    <property type="nucleotide sequence ID" value="NZ_JABCKY010000001.1"/>
</dbReference>
<accession>A0A7Y0NKP3</accession>
<dbReference type="AlphaFoldDB" id="A0A7Y0NKP3"/>
<dbReference type="OrthoDB" id="8759890at2"/>
<dbReference type="InterPro" id="IPR025514">
    <property type="entry name" value="DUF4402"/>
</dbReference>
<dbReference type="Proteomes" id="UP000567186">
    <property type="component" value="Unassembled WGS sequence"/>
</dbReference>
<sequence>MAQNPAIILFILLLFFSSHLPAQEALAIGAVRSLSFGSLVAGGGGSVTISPAGHRTAGGSVILIPSVPGHAADFSLQGDPDATFYVDLPSDGSVKLVGPGADLSLTGFTSEPAGAGGQLNSGGTLDLSVGATLEVGSGQSPGDYEGSFTVIVNYN</sequence>
<dbReference type="EMBL" id="JABCKY010000001">
    <property type="protein sequence ID" value="NMT62958.1"/>
    <property type="molecule type" value="Genomic_DNA"/>
</dbReference>
<evidence type="ECO:0000313" key="1">
    <source>
        <dbReference type="EMBL" id="NMT62958.1"/>
    </source>
</evidence>
<reference evidence="1 2" key="1">
    <citation type="submission" date="2020-04" db="EMBL/GenBank/DDBJ databases">
        <title>Marinobacter oceani sp. nov., isolated from marine solar saltern.</title>
        <authorList>
            <person name="Chen X.-Y."/>
        </authorList>
    </citation>
    <scope>NUCLEOTIDE SEQUENCE [LARGE SCALE GENOMIC DNA]</scope>
    <source>
        <strain evidence="1 2">W62</strain>
    </source>
</reference>
<comment type="caution">
    <text evidence="1">The sequence shown here is derived from an EMBL/GenBank/DDBJ whole genome shotgun (WGS) entry which is preliminary data.</text>
</comment>
<proteinExistence type="predicted"/>
<protein>
    <submittedName>
        <fullName evidence="1">DUF4402 domain-containing protein</fullName>
    </submittedName>
</protein>
<keyword evidence="2" id="KW-1185">Reference proteome</keyword>
<dbReference type="Pfam" id="PF14352">
    <property type="entry name" value="DUF4402"/>
    <property type="match status" value="1"/>
</dbReference>